<dbReference type="Proteomes" id="UP001380822">
    <property type="component" value="Unassembled WGS sequence"/>
</dbReference>
<protein>
    <submittedName>
        <fullName evidence="1">NHLP leader peptide family RiPP</fullName>
    </submittedName>
</protein>
<comment type="caution">
    <text evidence="1">The sequence shown here is derived from an EMBL/GenBank/DDBJ whole genome shotgun (WGS) entry which is preliminary data.</text>
</comment>
<sequence>MDMMPDARQTLETAIRRRAGEDAAFRNMLLTDTKALLEEVFGAQGAPGLQIKVIEEQPGEVVLVLPAVPAGHDELSAQDLDKVSGGMPSQAEIMALMNSPARAAAFEALVSHINNAARGKWTVIGNMR</sequence>
<dbReference type="Gene3D" id="3.90.330.10">
    <property type="entry name" value="Nitrile hydratase alpha /Thiocyanate hydrolase gamma"/>
    <property type="match status" value="1"/>
</dbReference>
<dbReference type="InterPro" id="IPR022513">
    <property type="entry name" value="TOMM_pelo"/>
</dbReference>
<name>A0ABU7ZH82_9HYPH</name>
<gene>
    <name evidence="1" type="ORF">V6L76_00080</name>
</gene>
<evidence type="ECO:0000313" key="1">
    <source>
        <dbReference type="EMBL" id="MEH0094630.1"/>
    </source>
</evidence>
<dbReference type="RefSeq" id="WP_334249519.1">
    <property type="nucleotide sequence ID" value="NZ_JBAKBE010000001.1"/>
</dbReference>
<reference evidence="1 2" key="1">
    <citation type="submission" date="2024-02" db="EMBL/GenBank/DDBJ databases">
        <title>A new putative Pannonibacter species isolated from two cases of bloodstream infections in paediatric patients.</title>
        <authorList>
            <person name="Castellana S."/>
            <person name="De Laurentiis V."/>
            <person name="Grassi M."/>
            <person name="De Leonardis F."/>
            <person name="Mosca A."/>
            <person name="De Carlo C."/>
            <person name="Sparapano E."/>
            <person name="Ronga L."/>
            <person name="Santacroce L."/>
            <person name="Chironna M."/>
            <person name="De Robertis A."/>
            <person name="Bianco A."/>
            <person name="Del Sambro L."/>
            <person name="Capozzi L."/>
            <person name="Parisi A."/>
        </authorList>
    </citation>
    <scope>NUCLEOTIDE SEQUENCE [LARGE SCALE GENOMIC DNA]</scope>
    <source>
        <strain evidence="1 2">Pt2</strain>
    </source>
</reference>
<accession>A0ABU7ZH82</accession>
<organism evidence="1 2">
    <name type="scientific">Pannonibacter anstelovis</name>
    <dbReference type="NCBI Taxonomy" id="3121537"/>
    <lineage>
        <taxon>Bacteria</taxon>
        <taxon>Pseudomonadati</taxon>
        <taxon>Pseudomonadota</taxon>
        <taxon>Alphaproteobacteria</taxon>
        <taxon>Hyphomicrobiales</taxon>
        <taxon>Stappiaceae</taxon>
        <taxon>Pannonibacter</taxon>
    </lineage>
</organism>
<keyword evidence="2" id="KW-1185">Reference proteome</keyword>
<dbReference type="InterPro" id="IPR036648">
    <property type="entry name" value="CN_Hdrase_a/SCN_Hdrase_g_sf"/>
</dbReference>
<evidence type="ECO:0000313" key="2">
    <source>
        <dbReference type="Proteomes" id="UP001380822"/>
    </source>
</evidence>
<proteinExistence type="predicted"/>
<dbReference type="EMBL" id="JBAKBE010000001">
    <property type="protein sequence ID" value="MEH0094630.1"/>
    <property type="molecule type" value="Genomic_DNA"/>
</dbReference>
<dbReference type="NCBIfam" id="TIGR03793">
    <property type="entry name" value="leader_NHLP"/>
    <property type="match status" value="1"/>
</dbReference>
<dbReference type="SUPFAM" id="SSF56209">
    <property type="entry name" value="Nitrile hydratase alpha chain"/>
    <property type="match status" value="1"/>
</dbReference>